<gene>
    <name evidence="1" type="ORF">GDO81_013601</name>
</gene>
<dbReference type="AlphaFoldDB" id="A0AAV7B0U1"/>
<evidence type="ECO:0000313" key="1">
    <source>
        <dbReference type="EMBL" id="KAG8567391.1"/>
    </source>
</evidence>
<reference evidence="1" key="1">
    <citation type="thesis" date="2020" institute="ProQuest LLC" country="789 East Eisenhower Parkway, Ann Arbor, MI, USA">
        <title>Comparative Genomics and Chromosome Evolution.</title>
        <authorList>
            <person name="Mudd A.B."/>
        </authorList>
    </citation>
    <scope>NUCLEOTIDE SEQUENCE</scope>
    <source>
        <strain evidence="1">237g6f4</strain>
        <tissue evidence="1">Blood</tissue>
    </source>
</reference>
<sequence length="82" mass="9095">MRISSGESPLLYVGEMDCVTIIHELSAGILEFMQRSSGLSVGVSLSIQSLLKNSMHILPSYRPRKKVFTLKTTLKTPLMTEP</sequence>
<comment type="caution">
    <text evidence="1">The sequence shown here is derived from an EMBL/GenBank/DDBJ whole genome shotgun (WGS) entry which is preliminary data.</text>
</comment>
<proteinExistence type="predicted"/>
<name>A0AAV7B0U1_ENGPU</name>
<dbReference type="EMBL" id="WNYA01000006">
    <property type="protein sequence ID" value="KAG8567391.1"/>
    <property type="molecule type" value="Genomic_DNA"/>
</dbReference>
<organism evidence="1 2">
    <name type="scientific">Engystomops pustulosus</name>
    <name type="common">Tungara frog</name>
    <name type="synonym">Physalaemus pustulosus</name>
    <dbReference type="NCBI Taxonomy" id="76066"/>
    <lineage>
        <taxon>Eukaryota</taxon>
        <taxon>Metazoa</taxon>
        <taxon>Chordata</taxon>
        <taxon>Craniata</taxon>
        <taxon>Vertebrata</taxon>
        <taxon>Euteleostomi</taxon>
        <taxon>Amphibia</taxon>
        <taxon>Batrachia</taxon>
        <taxon>Anura</taxon>
        <taxon>Neobatrachia</taxon>
        <taxon>Hyloidea</taxon>
        <taxon>Leptodactylidae</taxon>
        <taxon>Leiuperinae</taxon>
        <taxon>Engystomops</taxon>
    </lineage>
</organism>
<protein>
    <submittedName>
        <fullName evidence="1">Uncharacterized protein</fullName>
    </submittedName>
</protein>
<evidence type="ECO:0000313" key="2">
    <source>
        <dbReference type="Proteomes" id="UP000824782"/>
    </source>
</evidence>
<dbReference type="Proteomes" id="UP000824782">
    <property type="component" value="Unassembled WGS sequence"/>
</dbReference>
<accession>A0AAV7B0U1</accession>
<keyword evidence="2" id="KW-1185">Reference proteome</keyword>